<evidence type="ECO:0000256" key="4">
    <source>
        <dbReference type="ARBA" id="ARBA00022692"/>
    </source>
</evidence>
<protein>
    <recommendedName>
        <fullName evidence="10">Major facilitator superfamily (MFS) profile domain-containing protein</fullName>
    </recommendedName>
</protein>
<accession>A0A9W8S0B3</accession>
<dbReference type="FunFam" id="1.20.1250.20:FF:000308">
    <property type="entry name" value="MFS efflux transporter"/>
    <property type="match status" value="1"/>
</dbReference>
<dbReference type="Pfam" id="PF07690">
    <property type="entry name" value="MFS_1"/>
    <property type="match status" value="1"/>
</dbReference>
<keyword evidence="5 9" id="KW-1133">Transmembrane helix</keyword>
<organism evidence="11 12">
    <name type="scientific">Fusarium torreyae</name>
    <dbReference type="NCBI Taxonomy" id="1237075"/>
    <lineage>
        <taxon>Eukaryota</taxon>
        <taxon>Fungi</taxon>
        <taxon>Dikarya</taxon>
        <taxon>Ascomycota</taxon>
        <taxon>Pezizomycotina</taxon>
        <taxon>Sordariomycetes</taxon>
        <taxon>Hypocreomycetidae</taxon>
        <taxon>Hypocreales</taxon>
        <taxon>Nectriaceae</taxon>
        <taxon>Fusarium</taxon>
    </lineage>
</organism>
<dbReference type="SUPFAM" id="SSF103473">
    <property type="entry name" value="MFS general substrate transporter"/>
    <property type="match status" value="1"/>
</dbReference>
<feature type="transmembrane region" description="Helical" evidence="9">
    <location>
        <begin position="180"/>
        <end position="203"/>
    </location>
</feature>
<dbReference type="PANTHER" id="PTHR23514">
    <property type="entry name" value="BYPASS OF STOP CODON PROTEIN 6"/>
    <property type="match status" value="1"/>
</dbReference>
<feature type="transmembrane region" description="Helical" evidence="9">
    <location>
        <begin position="424"/>
        <end position="448"/>
    </location>
</feature>
<feature type="transmembrane region" description="Helical" evidence="9">
    <location>
        <begin position="215"/>
        <end position="236"/>
    </location>
</feature>
<dbReference type="GO" id="GO:0016020">
    <property type="term" value="C:membrane"/>
    <property type="evidence" value="ECO:0007669"/>
    <property type="project" value="TreeGrafter"/>
</dbReference>
<feature type="transmembrane region" description="Helical" evidence="9">
    <location>
        <begin position="96"/>
        <end position="116"/>
    </location>
</feature>
<evidence type="ECO:0000259" key="10">
    <source>
        <dbReference type="PROSITE" id="PS50850"/>
    </source>
</evidence>
<feature type="transmembrane region" description="Helical" evidence="9">
    <location>
        <begin position="242"/>
        <end position="265"/>
    </location>
</feature>
<dbReference type="PROSITE" id="PS50850">
    <property type="entry name" value="MFS"/>
    <property type="match status" value="1"/>
</dbReference>
<dbReference type="OrthoDB" id="413079at2759"/>
<proteinExistence type="inferred from homology"/>
<evidence type="ECO:0000256" key="9">
    <source>
        <dbReference type="SAM" id="Phobius"/>
    </source>
</evidence>
<feature type="domain" description="Major facilitator superfamily (MFS) profile" evidence="10">
    <location>
        <begin position="91"/>
        <end position="479"/>
    </location>
</feature>
<feature type="transmembrane region" description="Helical" evidence="9">
    <location>
        <begin position="298"/>
        <end position="321"/>
    </location>
</feature>
<reference evidence="11" key="1">
    <citation type="submission" date="2022-09" db="EMBL/GenBank/DDBJ databases">
        <title>Fusarium specimens isolated from Avocado Roots.</title>
        <authorList>
            <person name="Stajich J."/>
            <person name="Roper C."/>
            <person name="Heimlech-Rivalta G."/>
        </authorList>
    </citation>
    <scope>NUCLEOTIDE SEQUENCE</scope>
    <source>
        <strain evidence="11">CF00136</strain>
    </source>
</reference>
<sequence>MVASSTATIGSYELTSRTLNEPPAAAARESSRGSSQFDAETRRLGSNNNHNNHGYGEYSDGSGNGLESISAFAAPVEVSESWKHPRSNIFKTGATFWSLFTSGANDAAYGALIPYLEEYYNLSYIIVSLVFLSPFVGYVLAAVFNNILHRRIGQRGIGITCGLCHVIAYIIIALHPPYPVLVVAYALAGFANGVSDAAWNAWIGNLDRANETLGFLHAFYGVGGVISPLLATNMIAKANLGWYTLYYVMIGFSAVELVTCTWAFWSNGPEVYRQTMDASNEDNQGMKEALFKLPFARVTWLCAAFLLCYVGVEVSVGGWIVQFMIRVRKADNYPAGMTSMGFWLGLAVGRAILGFVTPRLGVKVAVSIYLSAAMALQLVFWLVPSFYVSAVTVAWQGFFLGPLFPAVVVATTKMLPKHLHVSTIGFAAAFGGSGAAILPFAVGAIAQAKGVKTLQPIILAFLAALFGLWLCLPRIGKKRD</sequence>
<comment type="similarity">
    <text evidence="2">Belongs to the major facilitator superfamily.</text>
</comment>
<feature type="transmembrane region" description="Helical" evidence="9">
    <location>
        <begin position="454"/>
        <end position="472"/>
    </location>
</feature>
<dbReference type="InterPro" id="IPR020846">
    <property type="entry name" value="MFS_dom"/>
</dbReference>
<dbReference type="FunFam" id="1.20.1250.20:FF:000286">
    <property type="entry name" value="MFS efflux transporter"/>
    <property type="match status" value="1"/>
</dbReference>
<name>A0A9W8S0B3_9HYPO</name>
<gene>
    <name evidence="11" type="ORF">NW762_007206</name>
</gene>
<evidence type="ECO:0000256" key="6">
    <source>
        <dbReference type="ARBA" id="ARBA00023136"/>
    </source>
</evidence>
<evidence type="ECO:0000256" key="8">
    <source>
        <dbReference type="SAM" id="MobiDB-lite"/>
    </source>
</evidence>
<dbReference type="EMBL" id="JAOQAZ010000013">
    <property type="protein sequence ID" value="KAJ4260465.1"/>
    <property type="molecule type" value="Genomic_DNA"/>
</dbReference>
<feature type="transmembrane region" description="Helical" evidence="9">
    <location>
        <begin position="368"/>
        <end position="387"/>
    </location>
</feature>
<keyword evidence="12" id="KW-1185">Reference proteome</keyword>
<evidence type="ECO:0000256" key="3">
    <source>
        <dbReference type="ARBA" id="ARBA00022448"/>
    </source>
</evidence>
<keyword evidence="3" id="KW-0813">Transport</keyword>
<evidence type="ECO:0000256" key="5">
    <source>
        <dbReference type="ARBA" id="ARBA00022989"/>
    </source>
</evidence>
<dbReference type="Gene3D" id="1.20.1250.20">
    <property type="entry name" value="MFS general substrate transporter like domains"/>
    <property type="match status" value="2"/>
</dbReference>
<feature type="transmembrane region" description="Helical" evidence="9">
    <location>
        <begin position="333"/>
        <end position="356"/>
    </location>
</feature>
<feature type="transmembrane region" description="Helical" evidence="9">
    <location>
        <begin position="393"/>
        <end position="412"/>
    </location>
</feature>
<evidence type="ECO:0000256" key="2">
    <source>
        <dbReference type="ARBA" id="ARBA00008335"/>
    </source>
</evidence>
<evidence type="ECO:0000313" key="12">
    <source>
        <dbReference type="Proteomes" id="UP001152049"/>
    </source>
</evidence>
<dbReference type="InterPro" id="IPR011701">
    <property type="entry name" value="MFS"/>
</dbReference>
<evidence type="ECO:0000256" key="1">
    <source>
        <dbReference type="ARBA" id="ARBA00004127"/>
    </source>
</evidence>
<feature type="compositionally biased region" description="Low complexity" evidence="8">
    <location>
        <begin position="21"/>
        <end position="35"/>
    </location>
</feature>
<keyword evidence="7" id="KW-0325">Glycoprotein</keyword>
<dbReference type="GO" id="GO:0012505">
    <property type="term" value="C:endomembrane system"/>
    <property type="evidence" value="ECO:0007669"/>
    <property type="project" value="UniProtKB-SubCell"/>
</dbReference>
<evidence type="ECO:0000313" key="11">
    <source>
        <dbReference type="EMBL" id="KAJ4260465.1"/>
    </source>
</evidence>
<dbReference type="InterPro" id="IPR036259">
    <property type="entry name" value="MFS_trans_sf"/>
</dbReference>
<keyword evidence="6 9" id="KW-0472">Membrane</keyword>
<feature type="transmembrane region" description="Helical" evidence="9">
    <location>
        <begin position="156"/>
        <end position="174"/>
    </location>
</feature>
<dbReference type="Proteomes" id="UP001152049">
    <property type="component" value="Unassembled WGS sequence"/>
</dbReference>
<dbReference type="GO" id="GO:0022857">
    <property type="term" value="F:transmembrane transporter activity"/>
    <property type="evidence" value="ECO:0007669"/>
    <property type="project" value="InterPro"/>
</dbReference>
<feature type="transmembrane region" description="Helical" evidence="9">
    <location>
        <begin position="122"/>
        <end position="144"/>
    </location>
</feature>
<comment type="subcellular location">
    <subcellularLocation>
        <location evidence="1">Endomembrane system</location>
        <topology evidence="1">Multi-pass membrane protein</topology>
    </subcellularLocation>
</comment>
<keyword evidence="4 9" id="KW-0812">Transmembrane</keyword>
<dbReference type="InterPro" id="IPR051788">
    <property type="entry name" value="MFS_Transporter"/>
</dbReference>
<evidence type="ECO:0000256" key="7">
    <source>
        <dbReference type="ARBA" id="ARBA00023180"/>
    </source>
</evidence>
<dbReference type="AlphaFoldDB" id="A0A9W8S0B3"/>
<comment type="caution">
    <text evidence="11">The sequence shown here is derived from an EMBL/GenBank/DDBJ whole genome shotgun (WGS) entry which is preliminary data.</text>
</comment>
<dbReference type="PANTHER" id="PTHR23514:SF3">
    <property type="entry name" value="BYPASS OF STOP CODON PROTEIN 6"/>
    <property type="match status" value="1"/>
</dbReference>
<feature type="region of interest" description="Disordered" evidence="8">
    <location>
        <begin position="14"/>
        <end position="58"/>
    </location>
</feature>